<dbReference type="eggNOG" id="COG0136">
    <property type="taxonomic scope" value="Bacteria"/>
</dbReference>
<dbReference type="NCBIfam" id="TIGR01296">
    <property type="entry name" value="asd_B"/>
    <property type="match status" value="1"/>
</dbReference>
<feature type="domain" description="Semialdehyde dehydrogenase NAD-binding" evidence="18">
    <location>
        <begin position="5"/>
        <end position="122"/>
    </location>
</feature>
<dbReference type="AlphaFoldDB" id="C8PKZ2"/>
<dbReference type="PANTHER" id="PTHR46278">
    <property type="entry name" value="DEHYDROGENASE, PUTATIVE-RELATED"/>
    <property type="match status" value="1"/>
</dbReference>
<dbReference type="InterPro" id="IPR005986">
    <property type="entry name" value="Asp_semialdehyde_DH_beta"/>
</dbReference>
<feature type="active site" description="Acyl-thioester intermediate" evidence="16 17">
    <location>
        <position position="133"/>
    </location>
</feature>
<evidence type="ECO:0000256" key="15">
    <source>
        <dbReference type="ARBA" id="ARBA00047891"/>
    </source>
</evidence>
<dbReference type="CDD" id="cd18131">
    <property type="entry name" value="ASADH_C_bac_euk_like"/>
    <property type="match status" value="1"/>
</dbReference>
<keyword evidence="9 16" id="KW-0791">Threonine biosynthesis</keyword>
<dbReference type="GO" id="GO:0009097">
    <property type="term" value="P:isoleucine biosynthetic process"/>
    <property type="evidence" value="ECO:0007669"/>
    <property type="project" value="UniProtKB-UniRule"/>
</dbReference>
<comment type="subunit">
    <text evidence="6 16">Homodimer.</text>
</comment>
<accession>C8PKZ2</accession>
<comment type="catalytic activity">
    <reaction evidence="15 16">
        <text>L-aspartate 4-semialdehyde + phosphate + NADP(+) = 4-phospho-L-aspartate + NADPH + H(+)</text>
        <dbReference type="Rhea" id="RHEA:24284"/>
        <dbReference type="ChEBI" id="CHEBI:15378"/>
        <dbReference type="ChEBI" id="CHEBI:43474"/>
        <dbReference type="ChEBI" id="CHEBI:57535"/>
        <dbReference type="ChEBI" id="CHEBI:57783"/>
        <dbReference type="ChEBI" id="CHEBI:58349"/>
        <dbReference type="ChEBI" id="CHEBI:537519"/>
        <dbReference type="EC" id="1.2.1.11"/>
    </reaction>
</comment>
<dbReference type="UniPathway" id="UPA00051">
    <property type="reaction ID" value="UER00464"/>
</dbReference>
<comment type="pathway">
    <text evidence="3 16">Amino-acid biosynthesis; L-lysine biosynthesis via DAP pathway; (S)-tetrahydrodipicolinate from L-aspartate: step 2/4.</text>
</comment>
<evidence type="ECO:0000256" key="5">
    <source>
        <dbReference type="ARBA" id="ARBA00010584"/>
    </source>
</evidence>
<evidence type="ECO:0000256" key="16">
    <source>
        <dbReference type="HAMAP-Rule" id="MF_02121"/>
    </source>
</evidence>
<dbReference type="Pfam" id="PF01118">
    <property type="entry name" value="Semialdhyde_dh"/>
    <property type="match status" value="1"/>
</dbReference>
<feature type="binding site" evidence="16">
    <location>
        <position position="240"/>
    </location>
    <ligand>
        <name>substrate</name>
    </ligand>
</feature>
<dbReference type="InterPro" id="IPR012080">
    <property type="entry name" value="Asp_semialdehyde_DH"/>
</dbReference>
<keyword evidence="13 16" id="KW-0457">Lysine biosynthesis</keyword>
<dbReference type="InterPro" id="IPR000534">
    <property type="entry name" value="Semialdehyde_DH_NAD-bd"/>
</dbReference>
<dbReference type="InterPro" id="IPR036291">
    <property type="entry name" value="NAD(P)-bd_dom_sf"/>
</dbReference>
<dbReference type="GO" id="GO:0071266">
    <property type="term" value="P:'de novo' L-methionine biosynthetic process"/>
    <property type="evidence" value="ECO:0007669"/>
    <property type="project" value="UniProtKB-UniRule"/>
</dbReference>
<dbReference type="GO" id="GO:0051287">
    <property type="term" value="F:NAD binding"/>
    <property type="evidence" value="ECO:0007669"/>
    <property type="project" value="InterPro"/>
</dbReference>
<dbReference type="GO" id="GO:0019877">
    <property type="term" value="P:diaminopimelate biosynthetic process"/>
    <property type="evidence" value="ECO:0007669"/>
    <property type="project" value="UniProtKB-UniRule"/>
</dbReference>
<keyword evidence="11 16" id="KW-0220">Diaminopimelate biosynthesis</keyword>
<dbReference type="STRING" id="824.CGRAC_1658"/>
<keyword evidence="14 16" id="KW-0486">Methionine biosynthesis</keyword>
<dbReference type="NCBIfam" id="NF011456">
    <property type="entry name" value="PRK14874.1"/>
    <property type="match status" value="1"/>
</dbReference>
<evidence type="ECO:0000256" key="11">
    <source>
        <dbReference type="ARBA" id="ARBA00022915"/>
    </source>
</evidence>
<organism evidence="19 20">
    <name type="scientific">Campylobacter gracilis RM3268</name>
    <dbReference type="NCBI Taxonomy" id="553220"/>
    <lineage>
        <taxon>Bacteria</taxon>
        <taxon>Pseudomonadati</taxon>
        <taxon>Campylobacterota</taxon>
        <taxon>Epsilonproteobacteria</taxon>
        <taxon>Campylobacterales</taxon>
        <taxon>Campylobacteraceae</taxon>
        <taxon>Campylobacter</taxon>
    </lineage>
</organism>
<evidence type="ECO:0000256" key="13">
    <source>
        <dbReference type="ARBA" id="ARBA00023154"/>
    </source>
</evidence>
<dbReference type="GO" id="GO:0050661">
    <property type="term" value="F:NADP binding"/>
    <property type="evidence" value="ECO:0007669"/>
    <property type="project" value="UniProtKB-UniRule"/>
</dbReference>
<dbReference type="PANTHER" id="PTHR46278:SF2">
    <property type="entry name" value="ASPARTATE-SEMIALDEHYDE DEHYDROGENASE"/>
    <property type="match status" value="1"/>
</dbReference>
<dbReference type="OrthoDB" id="9805684at2"/>
<dbReference type="UniPathway" id="UPA00034">
    <property type="reaction ID" value="UER00016"/>
</dbReference>
<dbReference type="GO" id="GO:0009089">
    <property type="term" value="P:lysine biosynthetic process via diaminopimelate"/>
    <property type="evidence" value="ECO:0007669"/>
    <property type="project" value="UniProtKB-UniRule"/>
</dbReference>
<dbReference type="PIRSF" id="PIRSF000148">
    <property type="entry name" value="ASA_dh"/>
    <property type="match status" value="1"/>
</dbReference>
<evidence type="ECO:0000313" key="19">
    <source>
        <dbReference type="EMBL" id="EEV16407.1"/>
    </source>
</evidence>
<comment type="similarity">
    <text evidence="5 16">Belongs to the aspartate-semialdehyde dehydrogenase family.</text>
</comment>
<dbReference type="CDD" id="cd02316">
    <property type="entry name" value="VcASADH2_like_N"/>
    <property type="match status" value="1"/>
</dbReference>
<feature type="binding site" evidence="16">
    <location>
        <begin position="40"/>
        <end position="41"/>
    </location>
    <ligand>
        <name>NADP(+)</name>
        <dbReference type="ChEBI" id="CHEBI:58349"/>
    </ligand>
</feature>
<evidence type="ECO:0000256" key="1">
    <source>
        <dbReference type="ARBA" id="ARBA00002492"/>
    </source>
</evidence>
<dbReference type="SMART" id="SM00859">
    <property type="entry name" value="Semialdhyde_dh"/>
    <property type="match status" value="1"/>
</dbReference>
<dbReference type="RefSeq" id="WP_005873079.1">
    <property type="nucleotide sequence ID" value="NZ_ACYG01000031.1"/>
</dbReference>
<dbReference type="SUPFAM" id="SSF55347">
    <property type="entry name" value="Glyceraldehyde-3-phosphate dehydrogenase-like, C-terminal domain"/>
    <property type="match status" value="1"/>
</dbReference>
<keyword evidence="8 16" id="KW-0028">Amino-acid biosynthesis</keyword>
<keyword evidence="10 16" id="KW-0521">NADP</keyword>
<feature type="binding site" evidence="16">
    <location>
        <position position="320"/>
    </location>
    <ligand>
        <name>NADP(+)</name>
        <dbReference type="ChEBI" id="CHEBI:58349"/>
    </ligand>
</feature>
<evidence type="ECO:0000256" key="17">
    <source>
        <dbReference type="PIRSR" id="PIRSR000148-1"/>
    </source>
</evidence>
<evidence type="ECO:0000259" key="18">
    <source>
        <dbReference type="SMART" id="SM00859"/>
    </source>
</evidence>
<protein>
    <recommendedName>
        <fullName evidence="7 16">Aspartate-semialdehyde dehydrogenase</fullName>
        <shortName evidence="16">ASA dehydrogenase</shortName>
        <shortName evidence="16">ASADH</shortName>
        <ecNumber evidence="7 16">1.2.1.11</ecNumber>
    </recommendedName>
    <alternativeName>
        <fullName evidence="16">Aspartate-beta-semialdehyde dehydrogenase</fullName>
    </alternativeName>
</protein>
<dbReference type="Gene3D" id="3.30.360.10">
    <property type="entry name" value="Dihydrodipicolinate Reductase, domain 2"/>
    <property type="match status" value="1"/>
</dbReference>
<dbReference type="EMBL" id="ACYG01000031">
    <property type="protein sequence ID" value="EEV16407.1"/>
    <property type="molecule type" value="Genomic_DNA"/>
</dbReference>
<feature type="binding site" evidence="16">
    <location>
        <position position="102"/>
    </location>
    <ligand>
        <name>phosphate</name>
        <dbReference type="ChEBI" id="CHEBI:43474"/>
    </ligand>
</feature>
<dbReference type="Gene3D" id="3.40.50.720">
    <property type="entry name" value="NAD(P)-binding Rossmann-like Domain"/>
    <property type="match status" value="1"/>
</dbReference>
<evidence type="ECO:0000256" key="10">
    <source>
        <dbReference type="ARBA" id="ARBA00022857"/>
    </source>
</evidence>
<evidence type="ECO:0000256" key="7">
    <source>
        <dbReference type="ARBA" id="ARBA00013120"/>
    </source>
</evidence>
<dbReference type="GO" id="GO:0004073">
    <property type="term" value="F:aspartate-semialdehyde dehydrogenase activity"/>
    <property type="evidence" value="ECO:0007669"/>
    <property type="project" value="UniProtKB-UniRule"/>
</dbReference>
<sequence length="343" mass="38535">MSSYNIAIVGATGAVGEEILRVLDEMNFPVKDILPLASAKSAGEKVEFRGKEYVVRELTDSTFDENEIDIAFFSAGGSISAHYVPFAAASGAVVIDNTSHFRMQENVPLVVPECNPQDIKLWEETGIIANPNCSTIQMVQILKPLDDAFDIERVDVSTYQAASGAGKEGMEELVFQLQKFFEFKLDECKPKVFAHQLAFNVIPHIDVFLDNDYTKEEMKMVNETQKILHKNFAVSATCVRVPVLRSHSEAITIKFKKDFEISHVREILRNAPSIVLADDPSKNEYPMPLLSSDTNETYVGRLRRDNFDDKILHLWCSADQIRVGAATNAVRIALRWIDMQQDK</sequence>
<dbReference type="PROSITE" id="PS01103">
    <property type="entry name" value="ASD"/>
    <property type="match status" value="1"/>
</dbReference>
<dbReference type="HAMAP" id="MF_02121">
    <property type="entry name" value="ASADH"/>
    <property type="match status" value="1"/>
</dbReference>
<keyword evidence="12 16" id="KW-0560">Oxidoreductase</keyword>
<dbReference type="GO" id="GO:0046983">
    <property type="term" value="F:protein dimerization activity"/>
    <property type="evidence" value="ECO:0007669"/>
    <property type="project" value="InterPro"/>
</dbReference>
<dbReference type="InterPro" id="IPR012280">
    <property type="entry name" value="Semialdhyde_DH_dimer_dom"/>
</dbReference>
<reference evidence="19 20" key="1">
    <citation type="submission" date="2009-07" db="EMBL/GenBank/DDBJ databases">
        <authorList>
            <person name="Madupu R."/>
            <person name="Sebastian Y."/>
            <person name="Durkin A.S."/>
            <person name="Torralba M."/>
            <person name="Methe B."/>
            <person name="Sutton G.G."/>
            <person name="Strausberg R.L."/>
            <person name="Nelson K.E."/>
        </authorList>
    </citation>
    <scope>NUCLEOTIDE SEQUENCE [LARGE SCALE GENOMIC DNA]</scope>
    <source>
        <strain evidence="19 20">RM3268</strain>
    </source>
</reference>
<dbReference type="Pfam" id="PF02774">
    <property type="entry name" value="Semialdhyde_dhC"/>
    <property type="match status" value="1"/>
</dbReference>
<comment type="pathway">
    <text evidence="2 16">Amino-acid biosynthesis; L-methionine biosynthesis via de novo pathway; L-homoserine from L-aspartate: step 2/3.</text>
</comment>
<dbReference type="Proteomes" id="UP000005709">
    <property type="component" value="Unassembled WGS sequence"/>
</dbReference>
<comment type="caution">
    <text evidence="16">Lacks conserved residue(s) required for the propagation of feature annotation.</text>
</comment>
<evidence type="ECO:0000256" key="6">
    <source>
        <dbReference type="ARBA" id="ARBA00011738"/>
    </source>
</evidence>
<dbReference type="UniPathway" id="UPA00050">
    <property type="reaction ID" value="UER00463"/>
</dbReference>
<name>C8PKZ2_9BACT</name>
<dbReference type="EC" id="1.2.1.11" evidence="7 16"/>
<comment type="caution">
    <text evidence="19">The sequence shown here is derived from an EMBL/GenBank/DDBJ whole genome shotgun (WGS) entry which is preliminary data.</text>
</comment>
<feature type="binding site" evidence="16">
    <location>
        <position position="160"/>
    </location>
    <ligand>
        <name>substrate</name>
    </ligand>
</feature>
<proteinExistence type="inferred from homology"/>
<evidence type="ECO:0000256" key="14">
    <source>
        <dbReference type="ARBA" id="ARBA00023167"/>
    </source>
</evidence>
<evidence type="ECO:0000256" key="8">
    <source>
        <dbReference type="ARBA" id="ARBA00022605"/>
    </source>
</evidence>
<dbReference type="GO" id="GO:0009088">
    <property type="term" value="P:threonine biosynthetic process"/>
    <property type="evidence" value="ECO:0007669"/>
    <property type="project" value="UniProtKB-UniRule"/>
</dbReference>
<evidence type="ECO:0000256" key="9">
    <source>
        <dbReference type="ARBA" id="ARBA00022697"/>
    </source>
</evidence>
<evidence type="ECO:0000256" key="2">
    <source>
        <dbReference type="ARBA" id="ARBA00005021"/>
    </source>
</evidence>
<evidence type="ECO:0000256" key="3">
    <source>
        <dbReference type="ARBA" id="ARBA00005076"/>
    </source>
</evidence>
<dbReference type="SUPFAM" id="SSF51735">
    <property type="entry name" value="NAD(P)-binding Rossmann-fold domains"/>
    <property type="match status" value="1"/>
</dbReference>
<evidence type="ECO:0000313" key="20">
    <source>
        <dbReference type="Proteomes" id="UP000005709"/>
    </source>
</evidence>
<feature type="binding site" evidence="16">
    <location>
        <begin position="12"/>
        <end position="15"/>
    </location>
    <ligand>
        <name>NADP(+)</name>
        <dbReference type="ChEBI" id="CHEBI:58349"/>
    </ligand>
</feature>
<comment type="function">
    <text evidence="1 16">Catalyzes the NADPH-dependent formation of L-aspartate-semialdehyde (L-ASA) by the reductive dephosphorylation of L-aspartyl-4-phosphate.</text>
</comment>
<dbReference type="InterPro" id="IPR000319">
    <property type="entry name" value="Asp-semialdehyde_DH_CS"/>
</dbReference>
<comment type="pathway">
    <text evidence="4 16">Amino-acid biosynthesis; L-threonine biosynthesis; L-threonine from L-aspartate: step 2/5.</text>
</comment>
<evidence type="ECO:0000256" key="4">
    <source>
        <dbReference type="ARBA" id="ARBA00005097"/>
    </source>
</evidence>
<feature type="binding site" evidence="16">
    <location>
        <begin position="163"/>
        <end position="164"/>
    </location>
    <ligand>
        <name>NADP(+)</name>
        <dbReference type="ChEBI" id="CHEBI:58349"/>
    </ligand>
</feature>
<gene>
    <name evidence="16 19" type="primary">asd</name>
    <name evidence="19" type="ORF">CAMGR0001_2782</name>
</gene>
<feature type="active site" description="Proton acceptor" evidence="16 17">
    <location>
        <position position="247"/>
    </location>
</feature>
<evidence type="ECO:0000256" key="12">
    <source>
        <dbReference type="ARBA" id="ARBA00023002"/>
    </source>
</evidence>
<keyword evidence="20" id="KW-1185">Reference proteome</keyword>